<dbReference type="OMA" id="GMKEMIS"/>
<evidence type="ECO:0000313" key="4">
    <source>
        <dbReference type="Proteomes" id="UP000654075"/>
    </source>
</evidence>
<keyword evidence="4" id="KW-1185">Reference proteome</keyword>
<dbReference type="OrthoDB" id="411883at2759"/>
<reference evidence="3" key="1">
    <citation type="submission" date="2021-02" db="EMBL/GenBank/DDBJ databases">
        <authorList>
            <person name="Dougan E. K."/>
            <person name="Rhodes N."/>
            <person name="Thang M."/>
            <person name="Chan C."/>
        </authorList>
    </citation>
    <scope>NUCLEOTIDE SEQUENCE</scope>
</reference>
<organism evidence="3 4">
    <name type="scientific">Polarella glacialis</name>
    <name type="common">Dinoflagellate</name>
    <dbReference type="NCBI Taxonomy" id="89957"/>
    <lineage>
        <taxon>Eukaryota</taxon>
        <taxon>Sar</taxon>
        <taxon>Alveolata</taxon>
        <taxon>Dinophyceae</taxon>
        <taxon>Suessiales</taxon>
        <taxon>Suessiaceae</taxon>
        <taxon>Polarella</taxon>
    </lineage>
</organism>
<feature type="compositionally biased region" description="Gly residues" evidence="2">
    <location>
        <begin position="209"/>
        <end position="219"/>
    </location>
</feature>
<evidence type="ECO:0000256" key="1">
    <source>
        <dbReference type="SAM" id="Coils"/>
    </source>
</evidence>
<proteinExistence type="predicted"/>
<evidence type="ECO:0000313" key="3">
    <source>
        <dbReference type="EMBL" id="CAE8614386.1"/>
    </source>
</evidence>
<feature type="coiled-coil region" evidence="1">
    <location>
        <begin position="139"/>
        <end position="166"/>
    </location>
</feature>
<keyword evidence="1" id="KW-0175">Coiled coil</keyword>
<gene>
    <name evidence="3" type="ORF">PGLA1383_LOCUS32110</name>
</gene>
<feature type="coiled-coil region" evidence="1">
    <location>
        <begin position="50"/>
        <end position="77"/>
    </location>
</feature>
<dbReference type="Proteomes" id="UP000654075">
    <property type="component" value="Unassembled WGS sequence"/>
</dbReference>
<dbReference type="EMBL" id="CAJNNV010025419">
    <property type="protein sequence ID" value="CAE8614386.1"/>
    <property type="molecule type" value="Genomic_DNA"/>
</dbReference>
<feature type="compositionally biased region" description="Low complexity" evidence="2">
    <location>
        <begin position="295"/>
        <end position="313"/>
    </location>
</feature>
<evidence type="ECO:0000256" key="2">
    <source>
        <dbReference type="SAM" id="MobiDB-lite"/>
    </source>
</evidence>
<comment type="caution">
    <text evidence="3">The sequence shown here is derived from an EMBL/GenBank/DDBJ whole genome shotgun (WGS) entry which is preliminary data.</text>
</comment>
<dbReference type="AlphaFoldDB" id="A0A813FPF5"/>
<feature type="compositionally biased region" description="Basic and acidic residues" evidence="2">
    <location>
        <begin position="188"/>
        <end position="207"/>
    </location>
</feature>
<feature type="compositionally biased region" description="Low complexity" evidence="2">
    <location>
        <begin position="237"/>
        <end position="277"/>
    </location>
</feature>
<feature type="region of interest" description="Disordered" evidence="2">
    <location>
        <begin position="236"/>
        <end position="328"/>
    </location>
</feature>
<name>A0A813FPF5_POLGL</name>
<sequence>MSPAPMEQSPKAEGWSREALQKELAGRKEDELKEMARRLVKSTDGMKEMISDLDVEKQSLQQENAQLNQTISLMMTELRKLNIGADNTVEPRLDEGPLDFVGRFWEQVKPRDNTYLVNENVGEIKKPVPGEDTSPSELSRQVQERAQQLQERAQQLQESAQQVGQRFQGVFGPMWSRAEERLTEVREGLVKTVDAQREKAQRPDRRRAGAGGGYAGGATGLSDFETMLSRGLGFAGGAQAAASSAPSGATHEAAAAPVAAAPEASEQEQQPAAEAEPAPAPAPASAPAEEKPEEQPAAVPAAPEEPPAAAAEPEATEAERAPEVEEQISSTVLIEAQIKLEDGTVETLHVRAADRCKEVAHKFIQEHSLKAWFELPLTAWLKKVEADAVKFPVRVEGELLEIRKLHSKK</sequence>
<accession>A0A813FPF5</accession>
<feature type="region of interest" description="Disordered" evidence="2">
    <location>
        <begin position="1"/>
        <end position="30"/>
    </location>
</feature>
<protein>
    <submittedName>
        <fullName evidence="3">Uncharacterized protein</fullName>
    </submittedName>
</protein>
<feature type="region of interest" description="Disordered" evidence="2">
    <location>
        <begin position="188"/>
        <end position="221"/>
    </location>
</feature>
<feature type="compositionally biased region" description="Basic and acidic residues" evidence="2">
    <location>
        <begin position="14"/>
        <end position="30"/>
    </location>
</feature>